<feature type="signal peptide" evidence="21">
    <location>
        <begin position="1"/>
        <end position="25"/>
    </location>
</feature>
<evidence type="ECO:0000256" key="14">
    <source>
        <dbReference type="ARBA" id="ARBA00023136"/>
    </source>
</evidence>
<evidence type="ECO:0000256" key="9">
    <source>
        <dbReference type="ARBA" id="ARBA00022737"/>
    </source>
</evidence>
<keyword evidence="24" id="KW-1185">Reference proteome</keyword>
<dbReference type="Pfam" id="PF13855">
    <property type="entry name" value="LRR_8"/>
    <property type="match status" value="1"/>
</dbReference>
<comment type="subcellular location">
    <subcellularLocation>
        <location evidence="1">Membrane</location>
        <topology evidence="1">Single-pass type I membrane protein</topology>
    </subcellularLocation>
</comment>
<evidence type="ECO:0000256" key="16">
    <source>
        <dbReference type="ARBA" id="ARBA00023180"/>
    </source>
</evidence>
<dbReference type="GO" id="GO:0005524">
    <property type="term" value="F:ATP binding"/>
    <property type="evidence" value="ECO:0007669"/>
    <property type="project" value="UniProtKB-KW"/>
</dbReference>
<dbReference type="PROSITE" id="PS50011">
    <property type="entry name" value="PROTEIN_KINASE_DOM"/>
    <property type="match status" value="1"/>
</dbReference>
<keyword evidence="5" id="KW-0433">Leucine-rich repeat</keyword>
<keyword evidence="4" id="KW-0597">Phosphoprotein</keyword>
<dbReference type="InterPro" id="IPR051824">
    <property type="entry name" value="LRR_Rcpt-Like_S/T_Kinase"/>
</dbReference>
<dbReference type="InterPro" id="IPR032675">
    <property type="entry name" value="LRR_dom_sf"/>
</dbReference>
<dbReference type="InterPro" id="IPR011009">
    <property type="entry name" value="Kinase-like_dom_sf"/>
</dbReference>
<dbReference type="Gene3D" id="3.30.200.20">
    <property type="entry name" value="Phosphorylase Kinase, domain 1"/>
    <property type="match status" value="1"/>
</dbReference>
<evidence type="ECO:0000256" key="2">
    <source>
        <dbReference type="ARBA" id="ARBA00012513"/>
    </source>
</evidence>
<dbReference type="InterPro" id="IPR008271">
    <property type="entry name" value="Ser/Thr_kinase_AS"/>
</dbReference>
<dbReference type="GO" id="GO:0016020">
    <property type="term" value="C:membrane"/>
    <property type="evidence" value="ECO:0007669"/>
    <property type="project" value="UniProtKB-SubCell"/>
</dbReference>
<dbReference type="Gene3D" id="3.80.10.10">
    <property type="entry name" value="Ribonuclease Inhibitor"/>
    <property type="match status" value="2"/>
</dbReference>
<dbReference type="EC" id="2.7.11.1" evidence="2"/>
<feature type="domain" description="Protein kinase" evidence="22">
    <location>
        <begin position="649"/>
        <end position="929"/>
    </location>
</feature>
<evidence type="ECO:0000256" key="20">
    <source>
        <dbReference type="SAM" id="Phobius"/>
    </source>
</evidence>
<dbReference type="Gramene" id="OE9A106040T1">
    <property type="protein sequence ID" value="OE9A106040C1"/>
    <property type="gene ID" value="OE9A106040"/>
</dbReference>
<dbReference type="FunFam" id="1.10.510.10:FF:000044">
    <property type="entry name" value="Putative LRR receptor-like serine/threonine-protein kinase"/>
    <property type="match status" value="1"/>
</dbReference>
<dbReference type="FunFam" id="2.60.120.430:FF:000004">
    <property type="entry name" value="Putative leucine-rich repeat receptor-like serine/threonine-protein kinase"/>
    <property type="match status" value="1"/>
</dbReference>
<keyword evidence="8 21" id="KW-0732">Signal</keyword>
<sequence length="984" mass="109223">MFSPWWQCLIASLTVLICSVSLGCAATLAADEVEALKQIAETLGKKNWNFNVDPCSEDPSWFTPTNDKSENQVICDCSFNNNTTCHVAHILGGKVPPELFRLPYLVEIDLTLNYLNGTIPPEWGTMQRLVNISLQGNRVTGGLPIELVNISTLLNILQSIVGNYSSAVWGFCKLRKIVRPFIEKLSLKHSKLTTLIDFRISDNNFSGNIPNFIQNWTNLRRLEIQGSGLSGPIPRNIASSMANLSDLRISDLNGNESTFPLLSYNSNFKYIILRSCNIIGQLPEDLGKMSQLKILDLSFNKLSGRIPETFFGLSKVDYIYLTGNSLTGPLPPWMLEVGDDNIDLSYNNLTSESRTTNCQQGTLNLFASSKGNTTGTVFCLRTSNCSRMYYSLHINCGGGEVKEDDNGTPYEMDNSPGGASNFLQSGMSNWGFSSTGHFLDKKNGYIRRNNSSISGKNPQLYMDARVSPLSLSYYGFCLGNGKYRVNLHFAEIVFTEDRTYSSLGRRIFDVYIQGQRVLKDFNIEDEAGGVNIGIIRSFSAAVTDNTLEIRFYWAGRGTTGIPDFGEYGPLISAISVNHDFPVPSENSLSAGAIIGIVIAVLFTVVLVLSIFWWKGCLRPKDTLEQDLKGLGQHTGIFTLRQIRAATNNFDPASKIGEGGFGPVYKGRLSNGTIIAVKQLSSKSKQGNREFVNEIGMISALQHPHLVKLYGCCIEGNQLLLIYEYMENNSLARALFSQEKYQLKLDWTTRHKICIGIARGLAYLHEESRLKIVHRDIKATNVLLDKNLNPKISDFGLAKLDEEDNTHIIISKNISGYMAPEYAMRGYLTDKADVYSFGVVLLEIVSGKSNTSIKPKEDSFYLLDWANSLKAKGKLMELIDPRLESNFNEEEVITTINLALCCTNAVAAERPSMSTVVSMLEGRARVGEFLSDSSVDSIYKMKPTEITSQDQVNKSSISTDMPWTSSSKSTSDLYPITLDTDNWEG</sequence>
<proteinExistence type="predicted"/>
<keyword evidence="10" id="KW-0547">Nucleotide-binding</keyword>
<dbReference type="Proteomes" id="UP000594638">
    <property type="component" value="Unassembled WGS sequence"/>
</dbReference>
<dbReference type="Gene3D" id="2.60.120.430">
    <property type="entry name" value="Galactose-binding lectin"/>
    <property type="match status" value="1"/>
</dbReference>
<evidence type="ECO:0000256" key="11">
    <source>
        <dbReference type="ARBA" id="ARBA00022777"/>
    </source>
</evidence>
<dbReference type="FunFam" id="3.30.200.20:FF:000217">
    <property type="entry name" value="probable LRR receptor-like serine/threonine-protein kinase At1g53430"/>
    <property type="match status" value="1"/>
</dbReference>
<evidence type="ECO:0000256" key="3">
    <source>
        <dbReference type="ARBA" id="ARBA00022527"/>
    </source>
</evidence>
<dbReference type="InterPro" id="IPR001611">
    <property type="entry name" value="Leu-rich_rpt"/>
</dbReference>
<reference evidence="23 24" key="1">
    <citation type="submission" date="2019-12" db="EMBL/GenBank/DDBJ databases">
        <authorList>
            <person name="Alioto T."/>
            <person name="Alioto T."/>
            <person name="Gomez Garrido J."/>
        </authorList>
    </citation>
    <scope>NUCLEOTIDE SEQUENCE [LARGE SCALE GENOMIC DNA]</scope>
</reference>
<keyword evidence="15 23" id="KW-0675">Receptor</keyword>
<feature type="transmembrane region" description="Helical" evidence="20">
    <location>
        <begin position="588"/>
        <end position="613"/>
    </location>
</feature>
<dbReference type="SUPFAM" id="SSF56112">
    <property type="entry name" value="Protein kinase-like (PK-like)"/>
    <property type="match status" value="1"/>
</dbReference>
<feature type="chain" id="PRO_5035834487" description="non-specific serine/threonine protein kinase" evidence="21">
    <location>
        <begin position="26"/>
        <end position="984"/>
    </location>
</feature>
<comment type="caution">
    <text evidence="23">The sequence shown here is derived from an EMBL/GenBank/DDBJ whole genome shotgun (WGS) entry which is preliminary data.</text>
</comment>
<evidence type="ECO:0000256" key="17">
    <source>
        <dbReference type="ARBA" id="ARBA00047899"/>
    </source>
</evidence>
<evidence type="ECO:0000256" key="4">
    <source>
        <dbReference type="ARBA" id="ARBA00022553"/>
    </source>
</evidence>
<evidence type="ECO:0000256" key="15">
    <source>
        <dbReference type="ARBA" id="ARBA00023170"/>
    </source>
</evidence>
<evidence type="ECO:0000313" key="23">
    <source>
        <dbReference type="EMBL" id="CAA3033564.1"/>
    </source>
</evidence>
<keyword evidence="7 20" id="KW-0812">Transmembrane</keyword>
<keyword evidence="9" id="KW-0677">Repeat</keyword>
<dbReference type="PANTHER" id="PTHR48006">
    <property type="entry name" value="LEUCINE-RICH REPEAT-CONTAINING PROTEIN DDB_G0281931-RELATED"/>
    <property type="match status" value="1"/>
</dbReference>
<organism evidence="23 24">
    <name type="scientific">Olea europaea subsp. europaea</name>
    <dbReference type="NCBI Taxonomy" id="158383"/>
    <lineage>
        <taxon>Eukaryota</taxon>
        <taxon>Viridiplantae</taxon>
        <taxon>Streptophyta</taxon>
        <taxon>Embryophyta</taxon>
        <taxon>Tracheophyta</taxon>
        <taxon>Spermatophyta</taxon>
        <taxon>Magnoliopsida</taxon>
        <taxon>eudicotyledons</taxon>
        <taxon>Gunneridae</taxon>
        <taxon>Pentapetalae</taxon>
        <taxon>asterids</taxon>
        <taxon>lamiids</taxon>
        <taxon>Lamiales</taxon>
        <taxon>Oleaceae</taxon>
        <taxon>Oleeae</taxon>
        <taxon>Olea</taxon>
    </lineage>
</organism>
<dbReference type="OrthoDB" id="1897577at2759"/>
<evidence type="ECO:0000256" key="13">
    <source>
        <dbReference type="ARBA" id="ARBA00022989"/>
    </source>
</evidence>
<keyword evidence="6" id="KW-0808">Transferase</keyword>
<feature type="region of interest" description="Disordered" evidence="19">
    <location>
        <begin position="948"/>
        <end position="969"/>
    </location>
</feature>
<gene>
    <name evidence="23" type="ORF">OLEA9_A106040</name>
</gene>
<evidence type="ECO:0000313" key="24">
    <source>
        <dbReference type="Proteomes" id="UP000594638"/>
    </source>
</evidence>
<dbReference type="InterPro" id="IPR000719">
    <property type="entry name" value="Prot_kinase_dom"/>
</dbReference>
<name>A0A8S0VNI9_OLEEU</name>
<dbReference type="SMART" id="SM00220">
    <property type="entry name" value="S_TKc"/>
    <property type="match status" value="1"/>
</dbReference>
<dbReference type="AlphaFoldDB" id="A0A8S0VNI9"/>
<evidence type="ECO:0000256" key="6">
    <source>
        <dbReference type="ARBA" id="ARBA00022679"/>
    </source>
</evidence>
<evidence type="ECO:0000259" key="22">
    <source>
        <dbReference type="PROSITE" id="PS50011"/>
    </source>
</evidence>
<keyword evidence="16" id="KW-0325">Glycoprotein</keyword>
<dbReference type="Gene3D" id="1.10.510.10">
    <property type="entry name" value="Transferase(Phosphotransferase) domain 1"/>
    <property type="match status" value="1"/>
</dbReference>
<comment type="catalytic activity">
    <reaction evidence="17">
        <text>L-threonyl-[protein] + ATP = O-phospho-L-threonyl-[protein] + ADP + H(+)</text>
        <dbReference type="Rhea" id="RHEA:46608"/>
        <dbReference type="Rhea" id="RHEA-COMP:11060"/>
        <dbReference type="Rhea" id="RHEA-COMP:11605"/>
        <dbReference type="ChEBI" id="CHEBI:15378"/>
        <dbReference type="ChEBI" id="CHEBI:30013"/>
        <dbReference type="ChEBI" id="CHEBI:30616"/>
        <dbReference type="ChEBI" id="CHEBI:61977"/>
        <dbReference type="ChEBI" id="CHEBI:456216"/>
        <dbReference type="EC" id="2.7.11.1"/>
    </reaction>
</comment>
<dbReference type="EMBL" id="CACTIH010010811">
    <property type="protein sequence ID" value="CAA3033564.1"/>
    <property type="molecule type" value="Genomic_DNA"/>
</dbReference>
<keyword evidence="13 20" id="KW-1133">Transmembrane helix</keyword>
<dbReference type="InterPro" id="IPR001245">
    <property type="entry name" value="Ser-Thr/Tyr_kinase_cat_dom"/>
</dbReference>
<evidence type="ECO:0000256" key="19">
    <source>
        <dbReference type="SAM" id="MobiDB-lite"/>
    </source>
</evidence>
<evidence type="ECO:0000256" key="12">
    <source>
        <dbReference type="ARBA" id="ARBA00022840"/>
    </source>
</evidence>
<evidence type="ECO:0000256" key="21">
    <source>
        <dbReference type="SAM" id="SignalP"/>
    </source>
</evidence>
<accession>A0A8S0VNI9</accession>
<dbReference type="PANTHER" id="PTHR48006:SF81">
    <property type="entry name" value="PROTEIN KINASE DOMAIN-CONTAINING PROTEIN"/>
    <property type="match status" value="1"/>
</dbReference>
<keyword evidence="3" id="KW-0723">Serine/threonine-protein kinase</keyword>
<dbReference type="InterPro" id="IPR021720">
    <property type="entry name" value="Malectin_dom"/>
</dbReference>
<dbReference type="GO" id="GO:0004674">
    <property type="term" value="F:protein serine/threonine kinase activity"/>
    <property type="evidence" value="ECO:0007669"/>
    <property type="project" value="UniProtKB-KW"/>
</dbReference>
<evidence type="ECO:0000256" key="8">
    <source>
        <dbReference type="ARBA" id="ARBA00022729"/>
    </source>
</evidence>
<evidence type="ECO:0000256" key="5">
    <source>
        <dbReference type="ARBA" id="ARBA00022614"/>
    </source>
</evidence>
<evidence type="ECO:0000256" key="7">
    <source>
        <dbReference type="ARBA" id="ARBA00022692"/>
    </source>
</evidence>
<dbReference type="Pfam" id="PF07714">
    <property type="entry name" value="PK_Tyr_Ser-Thr"/>
    <property type="match status" value="1"/>
</dbReference>
<evidence type="ECO:0000256" key="10">
    <source>
        <dbReference type="ARBA" id="ARBA00022741"/>
    </source>
</evidence>
<keyword evidence="11 23" id="KW-0418">Kinase</keyword>
<evidence type="ECO:0000256" key="1">
    <source>
        <dbReference type="ARBA" id="ARBA00004479"/>
    </source>
</evidence>
<protein>
    <recommendedName>
        <fullName evidence="2">non-specific serine/threonine protein kinase</fullName>
        <ecNumber evidence="2">2.7.11.1</ecNumber>
    </recommendedName>
</protein>
<dbReference type="PROSITE" id="PS00108">
    <property type="entry name" value="PROTEIN_KINASE_ST"/>
    <property type="match status" value="1"/>
</dbReference>
<keyword evidence="12" id="KW-0067">ATP-binding</keyword>
<evidence type="ECO:0000256" key="18">
    <source>
        <dbReference type="ARBA" id="ARBA00048679"/>
    </source>
</evidence>
<dbReference type="CDD" id="cd14066">
    <property type="entry name" value="STKc_IRAK"/>
    <property type="match status" value="1"/>
</dbReference>
<dbReference type="SUPFAM" id="SSF52058">
    <property type="entry name" value="L domain-like"/>
    <property type="match status" value="1"/>
</dbReference>
<comment type="catalytic activity">
    <reaction evidence="18">
        <text>L-seryl-[protein] + ATP = O-phospho-L-seryl-[protein] + ADP + H(+)</text>
        <dbReference type="Rhea" id="RHEA:17989"/>
        <dbReference type="Rhea" id="RHEA-COMP:9863"/>
        <dbReference type="Rhea" id="RHEA-COMP:11604"/>
        <dbReference type="ChEBI" id="CHEBI:15378"/>
        <dbReference type="ChEBI" id="CHEBI:29999"/>
        <dbReference type="ChEBI" id="CHEBI:30616"/>
        <dbReference type="ChEBI" id="CHEBI:83421"/>
        <dbReference type="ChEBI" id="CHEBI:456216"/>
        <dbReference type="EC" id="2.7.11.1"/>
    </reaction>
</comment>
<dbReference type="Pfam" id="PF11721">
    <property type="entry name" value="Malectin"/>
    <property type="match status" value="1"/>
</dbReference>
<keyword evidence="14 20" id="KW-0472">Membrane</keyword>